<dbReference type="InterPro" id="IPR001624">
    <property type="entry name" value="FliE"/>
</dbReference>
<dbReference type="EMBL" id="FWZU01000002">
    <property type="protein sequence ID" value="SMF07521.1"/>
    <property type="molecule type" value="Genomic_DNA"/>
</dbReference>
<keyword evidence="6" id="KW-0282">Flagellum</keyword>
<evidence type="ECO:0000256" key="5">
    <source>
        <dbReference type="NCBIfam" id="TIGR00205"/>
    </source>
</evidence>
<keyword evidence="3 4" id="KW-0975">Bacterial flagellum</keyword>
<comment type="similarity">
    <text evidence="2 4">Belongs to the FliE family.</text>
</comment>
<name>A0A1X7D2T6_9BACT</name>
<reference evidence="7" key="1">
    <citation type="submission" date="2017-04" db="EMBL/GenBank/DDBJ databases">
        <authorList>
            <person name="Varghese N."/>
            <person name="Submissions S."/>
        </authorList>
    </citation>
    <scope>NUCLEOTIDE SEQUENCE [LARGE SCALE GENOMIC DNA]</scope>
    <source>
        <strain evidence="7">K3S</strain>
    </source>
</reference>
<dbReference type="AlphaFoldDB" id="A0A1X7D2T6"/>
<evidence type="ECO:0000256" key="1">
    <source>
        <dbReference type="ARBA" id="ARBA00004117"/>
    </source>
</evidence>
<dbReference type="PANTHER" id="PTHR34653">
    <property type="match status" value="1"/>
</dbReference>
<dbReference type="PANTHER" id="PTHR34653:SF1">
    <property type="entry name" value="FLAGELLAR HOOK-BASAL BODY COMPLEX PROTEIN FLIE"/>
    <property type="match status" value="1"/>
</dbReference>
<comment type="subcellular location">
    <subcellularLocation>
        <location evidence="1 4">Bacterial flagellum basal body</location>
    </subcellularLocation>
</comment>
<dbReference type="STRING" id="1519643.SAMN06295933_1564"/>
<evidence type="ECO:0000256" key="2">
    <source>
        <dbReference type="ARBA" id="ARBA00009272"/>
    </source>
</evidence>
<organism evidence="6 7">
    <name type="scientific">Desulfovibrio gilichinskyi</name>
    <dbReference type="NCBI Taxonomy" id="1519643"/>
    <lineage>
        <taxon>Bacteria</taxon>
        <taxon>Pseudomonadati</taxon>
        <taxon>Thermodesulfobacteriota</taxon>
        <taxon>Desulfovibrionia</taxon>
        <taxon>Desulfovibrionales</taxon>
        <taxon>Desulfovibrionaceae</taxon>
        <taxon>Desulfovibrio</taxon>
    </lineage>
</organism>
<dbReference type="RefSeq" id="WP_085100764.1">
    <property type="nucleotide sequence ID" value="NZ_FWZU01000002.1"/>
</dbReference>
<sequence>MAIKNIAMQAYTNALQTQNKFEKKFDSVMKTGKPEENSFSTTLKSSLGAVNDLQTQKNSMIEDFASGKNQNVHELMISLQKAGLAMSMTSTVRNKIMTAYQEVLKMPF</sequence>
<dbReference type="GO" id="GO:0009425">
    <property type="term" value="C:bacterial-type flagellum basal body"/>
    <property type="evidence" value="ECO:0007669"/>
    <property type="project" value="UniProtKB-SubCell"/>
</dbReference>
<dbReference type="OrthoDB" id="285952at2"/>
<keyword evidence="6" id="KW-0969">Cilium</keyword>
<proteinExistence type="inferred from homology"/>
<dbReference type="NCBIfam" id="TIGR00205">
    <property type="entry name" value="fliE"/>
    <property type="match status" value="1"/>
</dbReference>
<evidence type="ECO:0000313" key="7">
    <source>
        <dbReference type="Proteomes" id="UP000192906"/>
    </source>
</evidence>
<dbReference type="GO" id="GO:0003774">
    <property type="term" value="F:cytoskeletal motor activity"/>
    <property type="evidence" value="ECO:0007669"/>
    <property type="project" value="InterPro"/>
</dbReference>
<evidence type="ECO:0000256" key="3">
    <source>
        <dbReference type="ARBA" id="ARBA00023143"/>
    </source>
</evidence>
<dbReference type="PRINTS" id="PR01006">
    <property type="entry name" value="FLGHOOKFLIE"/>
</dbReference>
<evidence type="ECO:0000256" key="4">
    <source>
        <dbReference type="HAMAP-Rule" id="MF_00724"/>
    </source>
</evidence>
<dbReference type="HAMAP" id="MF_00724">
    <property type="entry name" value="FliE"/>
    <property type="match status" value="1"/>
</dbReference>
<protein>
    <recommendedName>
        <fullName evidence="4 5">Flagellar hook-basal body complex protein FliE</fullName>
    </recommendedName>
</protein>
<keyword evidence="7" id="KW-1185">Reference proteome</keyword>
<accession>A0A1X7D2T6</accession>
<dbReference type="Pfam" id="PF02049">
    <property type="entry name" value="FliE"/>
    <property type="match status" value="1"/>
</dbReference>
<dbReference type="GO" id="GO:0005198">
    <property type="term" value="F:structural molecule activity"/>
    <property type="evidence" value="ECO:0007669"/>
    <property type="project" value="UniProtKB-UniRule"/>
</dbReference>
<gene>
    <name evidence="4" type="primary">fliE</name>
    <name evidence="6" type="ORF">SAMN06295933_1564</name>
</gene>
<keyword evidence="6" id="KW-0966">Cell projection</keyword>
<evidence type="ECO:0000313" key="6">
    <source>
        <dbReference type="EMBL" id="SMF07521.1"/>
    </source>
</evidence>
<dbReference type="GO" id="GO:0071973">
    <property type="term" value="P:bacterial-type flagellum-dependent cell motility"/>
    <property type="evidence" value="ECO:0007669"/>
    <property type="project" value="InterPro"/>
</dbReference>
<dbReference type="Proteomes" id="UP000192906">
    <property type="component" value="Unassembled WGS sequence"/>
</dbReference>